<proteinExistence type="inferred from homology"/>
<dbReference type="Pfam" id="PF05368">
    <property type="entry name" value="NmrA"/>
    <property type="match status" value="1"/>
</dbReference>
<keyword evidence="2" id="KW-0521">NADP</keyword>
<evidence type="ECO:0000256" key="1">
    <source>
        <dbReference type="ARBA" id="ARBA00006328"/>
    </source>
</evidence>
<dbReference type="Proteomes" id="UP001240984">
    <property type="component" value="Unassembled WGS sequence"/>
</dbReference>
<dbReference type="PANTHER" id="PTHR42748:SF7">
    <property type="entry name" value="NMRA LIKE REDOX SENSOR 1-RELATED"/>
    <property type="match status" value="1"/>
</dbReference>
<dbReference type="InterPro" id="IPR051164">
    <property type="entry name" value="NmrA-like_oxidored"/>
</dbReference>
<name>A0ABT9N4N3_9ACTN</name>
<protein>
    <submittedName>
        <fullName evidence="4">Uncharacterized protein YbjT (DUF2867 family)</fullName>
    </submittedName>
</protein>
<dbReference type="PANTHER" id="PTHR42748">
    <property type="entry name" value="NITROGEN METABOLITE REPRESSION PROTEIN NMRA FAMILY MEMBER"/>
    <property type="match status" value="1"/>
</dbReference>
<dbReference type="InterPro" id="IPR036291">
    <property type="entry name" value="NAD(P)-bd_dom_sf"/>
</dbReference>
<evidence type="ECO:0000256" key="2">
    <source>
        <dbReference type="ARBA" id="ARBA00022857"/>
    </source>
</evidence>
<feature type="domain" description="NmrA-like" evidence="3">
    <location>
        <begin position="6"/>
        <end position="81"/>
    </location>
</feature>
<comment type="caution">
    <text evidence="4">The sequence shown here is derived from an EMBL/GenBank/DDBJ whole genome shotgun (WGS) entry which is preliminary data.</text>
</comment>
<accession>A0ABT9N4N3</accession>
<dbReference type="Gene3D" id="3.40.50.720">
    <property type="entry name" value="NAD(P)-binding Rossmann-like Domain"/>
    <property type="match status" value="1"/>
</dbReference>
<dbReference type="EMBL" id="JAUSRA010000001">
    <property type="protein sequence ID" value="MDP9798670.1"/>
    <property type="molecule type" value="Genomic_DNA"/>
</dbReference>
<comment type="similarity">
    <text evidence="1">Belongs to the NmrA-type oxidoreductase family.</text>
</comment>
<dbReference type="RefSeq" id="WP_306836738.1">
    <property type="nucleotide sequence ID" value="NZ_JAUSRA010000001.1"/>
</dbReference>
<evidence type="ECO:0000313" key="5">
    <source>
        <dbReference type="Proteomes" id="UP001240984"/>
    </source>
</evidence>
<keyword evidence="5" id="KW-1185">Reference proteome</keyword>
<evidence type="ECO:0000313" key="4">
    <source>
        <dbReference type="EMBL" id="MDP9798670.1"/>
    </source>
</evidence>
<sequence>MTSENKAKVLITGATGMQGGAAVQALLRAGHPVTAFVRDPSSAAAQALAGHGVALAAGDLDDAASLEAASAGHDAVFSMQMPGVDPADPGAEQR</sequence>
<dbReference type="SUPFAM" id="SSF51735">
    <property type="entry name" value="NAD(P)-binding Rossmann-fold domains"/>
    <property type="match status" value="1"/>
</dbReference>
<organism evidence="4 5">
    <name type="scientific">Catenuloplanes nepalensis</name>
    <dbReference type="NCBI Taxonomy" id="587533"/>
    <lineage>
        <taxon>Bacteria</taxon>
        <taxon>Bacillati</taxon>
        <taxon>Actinomycetota</taxon>
        <taxon>Actinomycetes</taxon>
        <taxon>Micromonosporales</taxon>
        <taxon>Micromonosporaceae</taxon>
        <taxon>Catenuloplanes</taxon>
    </lineage>
</organism>
<gene>
    <name evidence="4" type="ORF">J2S43_007182</name>
</gene>
<dbReference type="InterPro" id="IPR008030">
    <property type="entry name" value="NmrA-like"/>
</dbReference>
<evidence type="ECO:0000259" key="3">
    <source>
        <dbReference type="Pfam" id="PF05368"/>
    </source>
</evidence>
<reference evidence="4 5" key="1">
    <citation type="submission" date="2023-07" db="EMBL/GenBank/DDBJ databases">
        <title>Sequencing the genomes of 1000 actinobacteria strains.</title>
        <authorList>
            <person name="Klenk H.-P."/>
        </authorList>
    </citation>
    <scope>NUCLEOTIDE SEQUENCE [LARGE SCALE GENOMIC DNA]</scope>
    <source>
        <strain evidence="4 5">DSM 44710</strain>
    </source>
</reference>